<sequence length="60" mass="6418">MDDHPKFTQIELRSGLVLLPPGYTPSTVARDGGKKNRGMAVGAGLGSWRANMDSMEATDI</sequence>
<proteinExistence type="predicted"/>
<dbReference type="HOGENOM" id="CLU_2945843_0_0_1"/>
<dbReference type="EnsemblPlants" id="OGLUM08G09480.1">
    <property type="protein sequence ID" value="OGLUM08G09480.1"/>
    <property type="gene ID" value="OGLUM08G09480"/>
</dbReference>
<reference evidence="1" key="1">
    <citation type="submission" date="2015-04" db="UniProtKB">
        <authorList>
            <consortium name="EnsemblPlants"/>
        </authorList>
    </citation>
    <scope>IDENTIFICATION</scope>
</reference>
<name>A0A0E0AT88_9ORYZ</name>
<organism evidence="1">
    <name type="scientific">Oryza glumipatula</name>
    <dbReference type="NCBI Taxonomy" id="40148"/>
    <lineage>
        <taxon>Eukaryota</taxon>
        <taxon>Viridiplantae</taxon>
        <taxon>Streptophyta</taxon>
        <taxon>Embryophyta</taxon>
        <taxon>Tracheophyta</taxon>
        <taxon>Spermatophyta</taxon>
        <taxon>Magnoliopsida</taxon>
        <taxon>Liliopsida</taxon>
        <taxon>Poales</taxon>
        <taxon>Poaceae</taxon>
        <taxon>BOP clade</taxon>
        <taxon>Oryzoideae</taxon>
        <taxon>Oryzeae</taxon>
        <taxon>Oryzinae</taxon>
        <taxon>Oryza</taxon>
    </lineage>
</organism>
<evidence type="ECO:0000313" key="1">
    <source>
        <dbReference type="EnsemblPlants" id="OGLUM08G09480.1"/>
    </source>
</evidence>
<accession>A0A0E0AT88</accession>
<keyword evidence="2" id="KW-1185">Reference proteome</keyword>
<evidence type="ECO:0000313" key="2">
    <source>
        <dbReference type="Proteomes" id="UP000026961"/>
    </source>
</evidence>
<dbReference type="AlphaFoldDB" id="A0A0E0AT88"/>
<reference evidence="1" key="2">
    <citation type="submission" date="2018-05" db="EMBL/GenBank/DDBJ databases">
        <title>OgluRS3 (Oryza glumaepatula Reference Sequence Version 3).</title>
        <authorList>
            <person name="Zhang J."/>
            <person name="Kudrna D."/>
            <person name="Lee S."/>
            <person name="Talag J."/>
            <person name="Welchert J."/>
            <person name="Wing R.A."/>
        </authorList>
    </citation>
    <scope>NUCLEOTIDE SEQUENCE [LARGE SCALE GENOMIC DNA]</scope>
</reference>
<dbReference type="Gramene" id="OGLUM08G09480.1">
    <property type="protein sequence ID" value="OGLUM08G09480.1"/>
    <property type="gene ID" value="OGLUM08G09480"/>
</dbReference>
<protein>
    <submittedName>
        <fullName evidence="1">Uncharacterized protein</fullName>
    </submittedName>
</protein>
<dbReference type="Proteomes" id="UP000026961">
    <property type="component" value="Chromosome 8"/>
</dbReference>